<dbReference type="Pfam" id="PF07508">
    <property type="entry name" value="Recombinase"/>
    <property type="match status" value="1"/>
</dbReference>
<dbReference type="Gene3D" id="3.90.1750.20">
    <property type="entry name" value="Putative Large Serine Recombinase, Chain B, Domain 2"/>
    <property type="match status" value="1"/>
</dbReference>
<dbReference type="PROSITE" id="PS51736">
    <property type="entry name" value="RECOMBINASES_3"/>
    <property type="match status" value="1"/>
</dbReference>
<dbReference type="GO" id="GO:0003677">
    <property type="term" value="F:DNA binding"/>
    <property type="evidence" value="ECO:0007669"/>
    <property type="project" value="UniProtKB-KW"/>
</dbReference>
<sequence>MDLNTQNCCIVLTRVSTNQQDYTAQVDDLTNWANSLGFTNIKVISTKESGFKTFDLKEGFKQVVDFISCNKEYKTILVTELSRLSRRQTVLFQIKQYLVDNKIQLFVKDISFSLFDANGMSNFATDIIFNTFASMTEHEMNTKKVRFRRELDSLQAKGISITGKELFGYRREYDETIRKNRFVINEHEANEIRTIYNWYLYGIDGDKTKCNMKDINIACISKGFSRYLHSKRNVTKALGERAYIGHKITNNWQKNTEYWSYGDKTKEKYVRSHTSISYPRILSDELFNSVQEKKLRNNTTADKCNKHITLLSKLIKCPMCGLYLGGNYRYINGYVAHSYRCTRRQMAINCSFKGTYSMALLDSAIWCYIKGDITNLVDKMQRYYRSVSTNSINKEIENLKNKINELENDKRHEVNIYRVMSKSDENKAYIEFCDKVSLINNEIEILKNKISDKAKLIERIELNRRTNNERDLKKEIQNIENDKSELKKYINLFVKEINILYNSVSYLVLNVSIIKDVIKSTIKIDSMEIDTFNPYYNTYIIIDKHDNNRIKMRCISGDICKFENDCFVINRYNIFLNEIFTTSCIDTNGNLQRRNRELNNEEIRFFCSLNEVNYRRLNVYNNE</sequence>
<dbReference type="CDD" id="cd00338">
    <property type="entry name" value="Ser_Recombinase"/>
    <property type="match status" value="1"/>
</dbReference>
<dbReference type="RefSeq" id="WP_038605407.1">
    <property type="nucleotide sequence ID" value="NZ_CP046427.1"/>
</dbReference>
<evidence type="ECO:0000313" key="6">
    <source>
        <dbReference type="Proteomes" id="UP000294834"/>
    </source>
</evidence>
<evidence type="ECO:0000313" key="5">
    <source>
        <dbReference type="EMBL" id="TDB03826.1"/>
    </source>
</evidence>
<dbReference type="EMBL" id="SLTX01000002">
    <property type="protein sequence ID" value="TDB03826.1"/>
    <property type="molecule type" value="Genomic_DNA"/>
</dbReference>
<keyword evidence="1" id="KW-0238">DNA-binding</keyword>
<name>A0AAX2QY96_9BACT</name>
<dbReference type="InterPro" id="IPR038109">
    <property type="entry name" value="DNA_bind_recomb_sf"/>
</dbReference>
<evidence type="ECO:0000256" key="2">
    <source>
        <dbReference type="ARBA" id="ARBA00023172"/>
    </source>
</evidence>
<dbReference type="InterPro" id="IPR011109">
    <property type="entry name" value="DNA_bind_recombinase_dom"/>
</dbReference>
<comment type="caution">
    <text evidence="5">The sequence shown here is derived from an EMBL/GenBank/DDBJ whole genome shotgun (WGS) entry which is preliminary data.</text>
</comment>
<dbReference type="Proteomes" id="UP000294834">
    <property type="component" value="Unassembled WGS sequence"/>
</dbReference>
<evidence type="ECO:0000259" key="4">
    <source>
        <dbReference type="PROSITE" id="PS51736"/>
    </source>
</evidence>
<organism evidence="5 6">
    <name type="scientific">Phocaeicola dorei</name>
    <dbReference type="NCBI Taxonomy" id="357276"/>
    <lineage>
        <taxon>Bacteria</taxon>
        <taxon>Pseudomonadati</taxon>
        <taxon>Bacteroidota</taxon>
        <taxon>Bacteroidia</taxon>
        <taxon>Bacteroidales</taxon>
        <taxon>Bacteroidaceae</taxon>
        <taxon>Phocaeicola</taxon>
    </lineage>
</organism>
<feature type="coiled-coil region" evidence="3">
    <location>
        <begin position="443"/>
        <end position="492"/>
    </location>
</feature>
<feature type="coiled-coil region" evidence="3">
    <location>
        <begin position="389"/>
        <end position="416"/>
    </location>
</feature>
<gene>
    <name evidence="5" type="ORF">E1J06_21980</name>
</gene>
<dbReference type="Pfam" id="PF00239">
    <property type="entry name" value="Resolvase"/>
    <property type="match status" value="1"/>
</dbReference>
<feature type="domain" description="Resolvase/invertase-type recombinase catalytic" evidence="4">
    <location>
        <begin position="8"/>
        <end position="158"/>
    </location>
</feature>
<dbReference type="InterPro" id="IPR036162">
    <property type="entry name" value="Resolvase-like_N_sf"/>
</dbReference>
<dbReference type="SMART" id="SM00857">
    <property type="entry name" value="Resolvase"/>
    <property type="match status" value="1"/>
</dbReference>
<proteinExistence type="predicted"/>
<evidence type="ECO:0000256" key="1">
    <source>
        <dbReference type="ARBA" id="ARBA00023125"/>
    </source>
</evidence>
<reference evidence="5 6" key="1">
    <citation type="journal article" date="2019" name="Nat. Microbiol.">
        <title>Genomic variation and strain-specific functional adaptation in the human gut microbiome during early life.</title>
        <authorList>
            <person name="Vatanen T."/>
            <person name="Plichta D.R."/>
            <person name="Somani J."/>
            <person name="Munch P.C."/>
            <person name="Arthur T.D."/>
            <person name="Hall A.B."/>
            <person name="Rudolf S."/>
            <person name="Oakeley E.J."/>
            <person name="Ke X."/>
            <person name="Young R.A."/>
            <person name="Haiser H.J."/>
            <person name="Kolde R."/>
            <person name="Yassour M."/>
            <person name="Luopajarvi K."/>
            <person name="Siljander H."/>
            <person name="Virtanen S.M."/>
            <person name="Ilonen J."/>
            <person name="Uibo R."/>
            <person name="Tillmann V."/>
            <person name="Mokurov S."/>
            <person name="Dorshakova N."/>
            <person name="Porter J.A."/>
            <person name="McHardy A.C."/>
            <person name="Lahdesmaki H."/>
            <person name="Vlamakis H."/>
            <person name="Huttenhower C."/>
            <person name="Knip M."/>
            <person name="Xavier R.J."/>
        </authorList>
    </citation>
    <scope>NUCLEOTIDE SEQUENCE [LARGE SCALE GENOMIC DNA]</scope>
    <source>
        <strain evidence="5 6">RJX1052</strain>
    </source>
</reference>
<dbReference type="PANTHER" id="PTHR30461:SF2">
    <property type="entry name" value="SERINE RECOMBINASE PINE-RELATED"/>
    <property type="match status" value="1"/>
</dbReference>
<keyword evidence="2" id="KW-0233">DNA recombination</keyword>
<dbReference type="AlphaFoldDB" id="A0AAX2QY96"/>
<dbReference type="InterPro" id="IPR006119">
    <property type="entry name" value="Resolv_N"/>
</dbReference>
<dbReference type="SUPFAM" id="SSF53041">
    <property type="entry name" value="Resolvase-like"/>
    <property type="match status" value="1"/>
</dbReference>
<protein>
    <submittedName>
        <fullName evidence="5">Recombinase family protein</fullName>
    </submittedName>
</protein>
<evidence type="ECO:0000256" key="3">
    <source>
        <dbReference type="SAM" id="Coils"/>
    </source>
</evidence>
<dbReference type="KEGG" id="bdh:GV66_07515"/>
<dbReference type="GO" id="GO:0000150">
    <property type="term" value="F:DNA strand exchange activity"/>
    <property type="evidence" value="ECO:0007669"/>
    <property type="project" value="InterPro"/>
</dbReference>
<dbReference type="InterPro" id="IPR050639">
    <property type="entry name" value="SSR_resolvase"/>
</dbReference>
<keyword evidence="3" id="KW-0175">Coiled coil</keyword>
<accession>A0AAX2QY96</accession>
<dbReference type="Gene3D" id="3.40.50.1390">
    <property type="entry name" value="Resolvase, N-terminal catalytic domain"/>
    <property type="match status" value="1"/>
</dbReference>
<dbReference type="PANTHER" id="PTHR30461">
    <property type="entry name" value="DNA-INVERTASE FROM LAMBDOID PROPHAGE"/>
    <property type="match status" value="1"/>
</dbReference>